<organism evidence="3 4">
    <name type="scientific">Kitasatospora putterlickiae</name>
    <dbReference type="NCBI Taxonomy" id="221725"/>
    <lineage>
        <taxon>Bacteria</taxon>
        <taxon>Bacillati</taxon>
        <taxon>Actinomycetota</taxon>
        <taxon>Actinomycetes</taxon>
        <taxon>Kitasatosporales</taxon>
        <taxon>Streptomycetaceae</taxon>
        <taxon>Kitasatospora</taxon>
    </lineage>
</organism>
<keyword evidence="4" id="KW-1185">Reference proteome</keyword>
<keyword evidence="2" id="KW-0732">Signal</keyword>
<dbReference type="Proteomes" id="UP001499863">
    <property type="component" value="Unassembled WGS sequence"/>
</dbReference>
<name>A0ABN1YFJ4_9ACTN</name>
<evidence type="ECO:0000313" key="3">
    <source>
        <dbReference type="EMBL" id="GAA1410149.1"/>
    </source>
</evidence>
<reference evidence="3 4" key="1">
    <citation type="journal article" date="2019" name="Int. J. Syst. Evol. Microbiol.">
        <title>The Global Catalogue of Microorganisms (GCM) 10K type strain sequencing project: providing services to taxonomists for standard genome sequencing and annotation.</title>
        <authorList>
            <consortium name="The Broad Institute Genomics Platform"/>
            <consortium name="The Broad Institute Genome Sequencing Center for Infectious Disease"/>
            <person name="Wu L."/>
            <person name="Ma J."/>
        </authorList>
    </citation>
    <scope>NUCLEOTIDE SEQUENCE [LARGE SCALE GENOMIC DNA]</scope>
    <source>
        <strain evidence="3 4">JCM 12393</strain>
    </source>
</reference>
<evidence type="ECO:0000256" key="2">
    <source>
        <dbReference type="SAM" id="SignalP"/>
    </source>
</evidence>
<gene>
    <name evidence="3" type="ORF">GCM10009639_60930</name>
</gene>
<proteinExistence type="predicted"/>
<evidence type="ECO:0000256" key="1">
    <source>
        <dbReference type="SAM" id="MobiDB-lite"/>
    </source>
</evidence>
<dbReference type="EMBL" id="BAAAKJ010000381">
    <property type="protein sequence ID" value="GAA1410149.1"/>
    <property type="molecule type" value="Genomic_DNA"/>
</dbReference>
<accession>A0ABN1YFJ4</accession>
<comment type="caution">
    <text evidence="3">The sequence shown here is derived from an EMBL/GenBank/DDBJ whole genome shotgun (WGS) entry which is preliminary data.</text>
</comment>
<feature type="chain" id="PRO_5046888229" evidence="2">
    <location>
        <begin position="41"/>
        <end position="132"/>
    </location>
</feature>
<evidence type="ECO:0000313" key="4">
    <source>
        <dbReference type="Proteomes" id="UP001499863"/>
    </source>
</evidence>
<feature type="signal peptide" evidence="2">
    <location>
        <begin position="1"/>
        <end position="40"/>
    </location>
</feature>
<feature type="region of interest" description="Disordered" evidence="1">
    <location>
        <begin position="51"/>
        <end position="103"/>
    </location>
</feature>
<sequence>MRELLAEFNPTEEVLMRRLLCVAGAAATVLFLTGAGAAGAADTATAWPAAGADANWPTPDGAGIGWPTAGADAKWPAPDGADSGWSTDGAEAKWPTDGINPDWAAFAAGATSSPVDAGAVDANAPEGSTPAP</sequence>
<protein>
    <submittedName>
        <fullName evidence="3">Uncharacterized protein</fullName>
    </submittedName>
</protein>